<feature type="domain" description="Ig-like" evidence="1">
    <location>
        <begin position="5"/>
        <end position="112"/>
    </location>
</feature>
<dbReference type="Pfam" id="PF13895">
    <property type="entry name" value="Ig_2"/>
    <property type="match status" value="1"/>
</dbReference>
<keyword evidence="3" id="KW-1185">Reference proteome</keyword>
<reference evidence="2" key="1">
    <citation type="journal article" date="2023" name="Insect Mol. Biol.">
        <title>Genome sequencing provides insights into the evolution of gene families encoding plant cell wall-degrading enzymes in longhorned beetles.</title>
        <authorList>
            <person name="Shin N.R."/>
            <person name="Okamura Y."/>
            <person name="Kirsch R."/>
            <person name="Pauchet Y."/>
        </authorList>
    </citation>
    <scope>NUCLEOTIDE SEQUENCE</scope>
    <source>
        <strain evidence="2">MMC_N1</strain>
    </source>
</reference>
<gene>
    <name evidence="2" type="ORF">NQ317_017004</name>
</gene>
<dbReference type="InterPro" id="IPR007110">
    <property type="entry name" value="Ig-like_dom"/>
</dbReference>
<comment type="caution">
    <text evidence="2">The sequence shown here is derived from an EMBL/GenBank/DDBJ whole genome shotgun (WGS) entry which is preliminary data.</text>
</comment>
<dbReference type="PROSITE" id="PS50835">
    <property type="entry name" value="IG_LIKE"/>
    <property type="match status" value="1"/>
</dbReference>
<dbReference type="PANTHER" id="PTHR21261:SF6">
    <property type="entry name" value="BEATEN PATH IIA-RELATED"/>
    <property type="match status" value="1"/>
</dbReference>
<evidence type="ECO:0000313" key="3">
    <source>
        <dbReference type="Proteomes" id="UP001162164"/>
    </source>
</evidence>
<dbReference type="SMART" id="SM00409">
    <property type="entry name" value="IG"/>
    <property type="match status" value="1"/>
</dbReference>
<dbReference type="SUPFAM" id="SSF48726">
    <property type="entry name" value="Immunoglobulin"/>
    <property type="match status" value="1"/>
</dbReference>
<dbReference type="Gene3D" id="2.60.40.10">
    <property type="entry name" value="Immunoglobulins"/>
    <property type="match status" value="1"/>
</dbReference>
<evidence type="ECO:0000259" key="1">
    <source>
        <dbReference type="PROSITE" id="PS50835"/>
    </source>
</evidence>
<dbReference type="InterPro" id="IPR003599">
    <property type="entry name" value="Ig_sub"/>
</dbReference>
<accession>A0ABQ9JCR5</accession>
<feature type="non-terminal residue" evidence="2">
    <location>
        <position position="1"/>
    </location>
</feature>
<proteinExistence type="predicted"/>
<sequence length="161" mass="17878">ILCLKDVVLEIEPKVVEKGGTSTLKCSYDLEGGPLYTVSWYRGHHEFYRYTPKDNPKTKIFPFTGVHVDLKQSNEHQVVLRKVGFNLSGKFSCEVTTDAPLFTAVTVSKNMSVVVLPSKPPTLTTERSYYEVGDTLRANCKSSPSKPPANLTFVLSTMVST</sequence>
<name>A0ABQ9JCR5_9CUCU</name>
<dbReference type="EMBL" id="JAPWTJ010000813">
    <property type="protein sequence ID" value="KAJ8975497.1"/>
    <property type="molecule type" value="Genomic_DNA"/>
</dbReference>
<dbReference type="InterPro" id="IPR036179">
    <property type="entry name" value="Ig-like_dom_sf"/>
</dbReference>
<dbReference type="PANTHER" id="PTHR21261">
    <property type="entry name" value="BEAT PROTEIN"/>
    <property type="match status" value="1"/>
</dbReference>
<dbReference type="InterPro" id="IPR013783">
    <property type="entry name" value="Ig-like_fold"/>
</dbReference>
<organism evidence="2 3">
    <name type="scientific">Molorchus minor</name>
    <dbReference type="NCBI Taxonomy" id="1323400"/>
    <lineage>
        <taxon>Eukaryota</taxon>
        <taxon>Metazoa</taxon>
        <taxon>Ecdysozoa</taxon>
        <taxon>Arthropoda</taxon>
        <taxon>Hexapoda</taxon>
        <taxon>Insecta</taxon>
        <taxon>Pterygota</taxon>
        <taxon>Neoptera</taxon>
        <taxon>Endopterygota</taxon>
        <taxon>Coleoptera</taxon>
        <taxon>Polyphaga</taxon>
        <taxon>Cucujiformia</taxon>
        <taxon>Chrysomeloidea</taxon>
        <taxon>Cerambycidae</taxon>
        <taxon>Lamiinae</taxon>
        <taxon>Monochamini</taxon>
        <taxon>Molorchus</taxon>
    </lineage>
</organism>
<evidence type="ECO:0000313" key="2">
    <source>
        <dbReference type="EMBL" id="KAJ8975497.1"/>
    </source>
</evidence>
<protein>
    <recommendedName>
        <fullName evidence="1">Ig-like domain-containing protein</fullName>
    </recommendedName>
</protein>
<dbReference type="Proteomes" id="UP001162164">
    <property type="component" value="Unassembled WGS sequence"/>
</dbReference>